<dbReference type="InterPro" id="IPR018422">
    <property type="entry name" value="Cation/H_exchanger_CPA1"/>
</dbReference>
<dbReference type="HOGENOM" id="CLU_005912_8_1_7"/>
<dbReference type="GO" id="GO:0051453">
    <property type="term" value="P:regulation of intracellular pH"/>
    <property type="evidence" value="ECO:0007669"/>
    <property type="project" value="TreeGrafter"/>
</dbReference>
<feature type="domain" description="Cation/H+ exchanger transmembrane" evidence="13">
    <location>
        <begin position="14"/>
        <end position="405"/>
    </location>
</feature>
<feature type="transmembrane region" description="Helical" evidence="12">
    <location>
        <begin position="353"/>
        <end position="373"/>
    </location>
</feature>
<dbReference type="GO" id="GO:0015385">
    <property type="term" value="F:sodium:proton antiporter activity"/>
    <property type="evidence" value="ECO:0007669"/>
    <property type="project" value="InterPro"/>
</dbReference>
<keyword evidence="15" id="KW-1185">Reference proteome</keyword>
<feature type="transmembrane region" description="Helical" evidence="12">
    <location>
        <begin position="316"/>
        <end position="341"/>
    </location>
</feature>
<keyword evidence="4" id="KW-0050">Antiport</keyword>
<evidence type="ECO:0000259" key="13">
    <source>
        <dbReference type="Pfam" id="PF00999"/>
    </source>
</evidence>
<evidence type="ECO:0000256" key="10">
    <source>
        <dbReference type="ARBA" id="ARBA00023136"/>
    </source>
</evidence>
<evidence type="ECO:0000256" key="12">
    <source>
        <dbReference type="SAM" id="Phobius"/>
    </source>
</evidence>
<gene>
    <name evidence="14" type="ordered locus">Dalk_1995</name>
</gene>
<keyword evidence="7 12" id="KW-1133">Transmembrane helix</keyword>
<feature type="transmembrane region" description="Helical" evidence="12">
    <location>
        <begin position="385"/>
        <end position="405"/>
    </location>
</feature>
<keyword evidence="10 12" id="KW-0472">Membrane</keyword>
<dbReference type="PANTHER" id="PTHR10110:SF195">
    <property type="entry name" value="NA(+)_H(+) ANTIPORTER NHAS2"/>
    <property type="match status" value="1"/>
</dbReference>
<dbReference type="eggNOG" id="COG0025">
    <property type="taxonomic scope" value="Bacteria"/>
</dbReference>
<evidence type="ECO:0000256" key="6">
    <source>
        <dbReference type="ARBA" id="ARBA00022692"/>
    </source>
</evidence>
<dbReference type="KEGG" id="dal:Dalk_1995"/>
<keyword evidence="8" id="KW-0915">Sodium</keyword>
<name>B8FG11_DESAL</name>
<dbReference type="GO" id="GO:0015386">
    <property type="term" value="F:potassium:proton antiporter activity"/>
    <property type="evidence" value="ECO:0007669"/>
    <property type="project" value="TreeGrafter"/>
</dbReference>
<reference evidence="14 15" key="1">
    <citation type="journal article" date="2012" name="Environ. Microbiol.">
        <title>The genome sequence of Desulfatibacillum alkenivorans AK-01: a blueprint for anaerobic alkane oxidation.</title>
        <authorList>
            <person name="Callaghan A.V."/>
            <person name="Morris B.E."/>
            <person name="Pereira I.A."/>
            <person name="McInerney M.J."/>
            <person name="Austin R.N."/>
            <person name="Groves J.T."/>
            <person name="Kukor J.J."/>
            <person name="Suflita J.M."/>
            <person name="Young L.Y."/>
            <person name="Zylstra G.J."/>
            <person name="Wawrik B."/>
        </authorList>
    </citation>
    <scope>NUCLEOTIDE SEQUENCE [LARGE SCALE GENOMIC DNA]</scope>
    <source>
        <strain evidence="14 15">AK-01</strain>
    </source>
</reference>
<evidence type="ECO:0000256" key="11">
    <source>
        <dbReference type="ARBA" id="ARBA00023201"/>
    </source>
</evidence>
<evidence type="ECO:0000256" key="4">
    <source>
        <dbReference type="ARBA" id="ARBA00022449"/>
    </source>
</evidence>
<dbReference type="RefSeq" id="WP_012611120.1">
    <property type="nucleotide sequence ID" value="NC_011768.1"/>
</dbReference>
<dbReference type="GO" id="GO:0098719">
    <property type="term" value="P:sodium ion import across plasma membrane"/>
    <property type="evidence" value="ECO:0007669"/>
    <property type="project" value="TreeGrafter"/>
</dbReference>
<keyword evidence="5" id="KW-1003">Cell membrane</keyword>
<sequence length="410" mass="43516">MEALNTIAILISMAAALAYINHRFLRIPMTIGLMLLSLAASLALILLEGMGLPIAHYADQLVSGIDFSTVLLNGMLGLLLFAGALHVNLDDLAAQKLEVTVFATLGVLVSTFLVGGAFYYAASFFHMDLRFVDCLLFGALISPTDPIAVLAILKKAGAPKALETKIAGESLFNDGIGVVVFLVLLEIAAGGGHVSPGHVLALFGEEVLGGIALGLVAGYIAFRLLSSINNYQVEVLITLALVLGGYALANKLHISGPIAMVVSGLLIGNHGRRLAMSEETVDNLDTFWELIDEILNALLFVLIGLEVFILSFQGEFLIAGLLAVPLVLLARFISVGGPVLVMKKWRPFAPKAISIMTWGGLRGGISVALALSLPKECNRELILTMTYAVVVFSILVQGLTIKRLVQSGKD</sequence>
<feature type="transmembrane region" description="Helical" evidence="12">
    <location>
        <begin position="231"/>
        <end position="248"/>
    </location>
</feature>
<evidence type="ECO:0000256" key="1">
    <source>
        <dbReference type="ARBA" id="ARBA00004651"/>
    </source>
</evidence>
<dbReference type="EMBL" id="CP001322">
    <property type="protein sequence ID" value="ACL03691.1"/>
    <property type="molecule type" value="Genomic_DNA"/>
</dbReference>
<protein>
    <submittedName>
        <fullName evidence="14">Na+/H+ antiporter</fullName>
    </submittedName>
</protein>
<dbReference type="PANTHER" id="PTHR10110">
    <property type="entry name" value="SODIUM/HYDROGEN EXCHANGER"/>
    <property type="match status" value="1"/>
</dbReference>
<comment type="similarity">
    <text evidence="2">Belongs to the monovalent cation:proton antiporter 1 (CPA1) transporter (TC 2.A.36) family.</text>
</comment>
<evidence type="ECO:0000313" key="15">
    <source>
        <dbReference type="Proteomes" id="UP000000739"/>
    </source>
</evidence>
<evidence type="ECO:0000256" key="3">
    <source>
        <dbReference type="ARBA" id="ARBA00022448"/>
    </source>
</evidence>
<dbReference type="Proteomes" id="UP000000739">
    <property type="component" value="Chromosome"/>
</dbReference>
<dbReference type="Gene3D" id="6.10.140.1330">
    <property type="match status" value="1"/>
</dbReference>
<feature type="transmembrane region" description="Helical" evidence="12">
    <location>
        <begin position="99"/>
        <end position="122"/>
    </location>
</feature>
<dbReference type="InterPro" id="IPR006153">
    <property type="entry name" value="Cation/H_exchanger_TM"/>
</dbReference>
<feature type="transmembrane region" description="Helical" evidence="12">
    <location>
        <begin position="174"/>
        <end position="195"/>
    </location>
</feature>
<feature type="transmembrane region" description="Helical" evidence="12">
    <location>
        <begin position="134"/>
        <end position="153"/>
    </location>
</feature>
<evidence type="ECO:0000256" key="2">
    <source>
        <dbReference type="ARBA" id="ARBA00007367"/>
    </source>
</evidence>
<organism evidence="14 15">
    <name type="scientific">Desulfatibacillum aliphaticivorans</name>
    <dbReference type="NCBI Taxonomy" id="218208"/>
    <lineage>
        <taxon>Bacteria</taxon>
        <taxon>Pseudomonadati</taxon>
        <taxon>Thermodesulfobacteriota</taxon>
        <taxon>Desulfobacteria</taxon>
        <taxon>Desulfobacterales</taxon>
        <taxon>Desulfatibacillaceae</taxon>
        <taxon>Desulfatibacillum</taxon>
    </lineage>
</organism>
<evidence type="ECO:0000256" key="8">
    <source>
        <dbReference type="ARBA" id="ARBA00023053"/>
    </source>
</evidence>
<proteinExistence type="inferred from homology"/>
<keyword evidence="3" id="KW-0813">Transport</keyword>
<keyword evidence="6 12" id="KW-0812">Transmembrane</keyword>
<keyword evidence="11" id="KW-0739">Sodium transport</keyword>
<feature type="transmembrane region" description="Helical" evidence="12">
    <location>
        <begin position="67"/>
        <end position="87"/>
    </location>
</feature>
<evidence type="ECO:0000256" key="7">
    <source>
        <dbReference type="ARBA" id="ARBA00022989"/>
    </source>
</evidence>
<feature type="transmembrane region" description="Helical" evidence="12">
    <location>
        <begin position="207"/>
        <end position="224"/>
    </location>
</feature>
<feature type="transmembrane region" description="Helical" evidence="12">
    <location>
        <begin position="290"/>
        <end position="310"/>
    </location>
</feature>
<feature type="transmembrane region" description="Helical" evidence="12">
    <location>
        <begin position="29"/>
        <end position="47"/>
    </location>
</feature>
<comment type="subcellular location">
    <subcellularLocation>
        <location evidence="1">Cell membrane</location>
        <topology evidence="1">Multi-pass membrane protein</topology>
    </subcellularLocation>
</comment>
<evidence type="ECO:0000256" key="9">
    <source>
        <dbReference type="ARBA" id="ARBA00023065"/>
    </source>
</evidence>
<evidence type="ECO:0000256" key="5">
    <source>
        <dbReference type="ARBA" id="ARBA00022475"/>
    </source>
</evidence>
<evidence type="ECO:0000313" key="14">
    <source>
        <dbReference type="EMBL" id="ACL03691.1"/>
    </source>
</evidence>
<accession>B8FG11</accession>
<feature type="transmembrane region" description="Helical" evidence="12">
    <location>
        <begin position="6"/>
        <end position="22"/>
    </location>
</feature>
<keyword evidence="9" id="KW-0406">Ion transport</keyword>
<dbReference type="AlphaFoldDB" id="B8FG11"/>
<dbReference type="Pfam" id="PF00999">
    <property type="entry name" value="Na_H_Exchanger"/>
    <property type="match status" value="1"/>
</dbReference>
<dbReference type="GO" id="GO:0005886">
    <property type="term" value="C:plasma membrane"/>
    <property type="evidence" value="ECO:0007669"/>
    <property type="project" value="UniProtKB-SubCell"/>
</dbReference>